<dbReference type="GO" id="GO:0005524">
    <property type="term" value="F:ATP binding"/>
    <property type="evidence" value="ECO:0007669"/>
    <property type="project" value="UniProtKB-KW"/>
</dbReference>
<dbReference type="Gene3D" id="1.20.1560.10">
    <property type="entry name" value="ABC transporter type 1, transmembrane domain"/>
    <property type="match status" value="1"/>
</dbReference>
<feature type="transmembrane region" description="Helical" evidence="8">
    <location>
        <begin position="185"/>
        <end position="208"/>
    </location>
</feature>
<keyword evidence="2" id="KW-0813">Transport</keyword>
<dbReference type="InterPro" id="IPR003593">
    <property type="entry name" value="AAA+_ATPase"/>
</dbReference>
<proteinExistence type="predicted"/>
<sequence>MNWQTELNNSASWLIIALISVSAGVYLVGRLLGKTTFGKKFWHITQPCWASSNKPKTLALMLLLLLMILLEVRISVLNTFFYNGLYSSLQKQQADAFWFFALINLMLVIVKIIHAIINYFLQQVFEIRWLERLNAEMLNRWLANKNYYLVKYEKHLPDNIDQRIEQDATEFVHGTLDAVRGVINALVSTVEFTLILWGLSGILAIFGVEIPKGVVFFIYLFILCATLLSVIIGRPLIKLNFNKEKLQGDYRYSLIRVRDNAESIAFYAGEERERHHLRQKFAAVIDNRWKIVQKTLGLDGFNTGVTQIAMILPLMLQSQRFFAGQVTLGDMHQTVQSFNRLMRALSFFRLFYDDFTLYQARLNRLYGFFITLDKLDSTQLHYPYPCSRGFTLKNFGVKDANGTLLMQNINIELKNGDALLIQGASGTGKTTLLKALAGIYPFETVGIAERPCTEQPLFLPQRPYMPQGTLRDAICYPHIDASDTQIRQVMQQCCLEKYLDALDQDLDWQTTLSPGELQRIAFVRILLSKPELIFLDETTSALDEATEAILYRTIKQALPHSILISVGHRCTLQPFHNKRITLGICCVETN</sequence>
<keyword evidence="4" id="KW-0547">Nucleotide-binding</keyword>
<dbReference type="STRING" id="67855.RO21_07145"/>
<keyword evidence="3 8" id="KW-0812">Transmembrane</keyword>
<dbReference type="PATRIC" id="fig|67855.3.peg.1460"/>
<keyword evidence="7 8" id="KW-0472">Membrane</keyword>
<evidence type="ECO:0000259" key="9">
    <source>
        <dbReference type="PROSITE" id="PS50893"/>
    </source>
</evidence>
<protein>
    <submittedName>
        <fullName evidence="11">ABC transporter ATP-binding protein</fullName>
    </submittedName>
</protein>
<dbReference type="InterPro" id="IPR017871">
    <property type="entry name" value="ABC_transporter-like_CS"/>
</dbReference>
<dbReference type="SUPFAM" id="SSF90123">
    <property type="entry name" value="ABC transporter transmembrane region"/>
    <property type="match status" value="1"/>
</dbReference>
<comment type="subcellular location">
    <subcellularLocation>
        <location evidence="1">Cell membrane</location>
        <topology evidence="1">Multi-pass membrane protein</topology>
    </subcellularLocation>
</comment>
<feature type="transmembrane region" description="Helical" evidence="8">
    <location>
        <begin position="12"/>
        <end position="32"/>
    </location>
</feature>
<dbReference type="PANTHER" id="PTHR11384:SF59">
    <property type="entry name" value="LYSOSOMAL COBALAMIN TRANSPORTER ABCD4"/>
    <property type="match status" value="1"/>
</dbReference>
<dbReference type="EMBL" id="JWIZ01000041">
    <property type="protein sequence ID" value="KMK51284.1"/>
    <property type="molecule type" value="Genomic_DNA"/>
</dbReference>
<dbReference type="SMART" id="SM00382">
    <property type="entry name" value="AAA"/>
    <property type="match status" value="1"/>
</dbReference>
<dbReference type="PROSITE" id="PS50893">
    <property type="entry name" value="ABC_TRANSPORTER_2"/>
    <property type="match status" value="1"/>
</dbReference>
<dbReference type="Gene3D" id="3.40.50.300">
    <property type="entry name" value="P-loop containing nucleotide triphosphate hydrolases"/>
    <property type="match status" value="1"/>
</dbReference>
<dbReference type="GO" id="GO:0005886">
    <property type="term" value="C:plasma membrane"/>
    <property type="evidence" value="ECO:0007669"/>
    <property type="project" value="UniProtKB-SubCell"/>
</dbReference>
<dbReference type="GO" id="GO:0140359">
    <property type="term" value="F:ABC-type transporter activity"/>
    <property type="evidence" value="ECO:0007669"/>
    <property type="project" value="InterPro"/>
</dbReference>
<evidence type="ECO:0000256" key="5">
    <source>
        <dbReference type="ARBA" id="ARBA00022840"/>
    </source>
</evidence>
<evidence type="ECO:0000256" key="7">
    <source>
        <dbReference type="ARBA" id="ARBA00023136"/>
    </source>
</evidence>
<dbReference type="SUPFAM" id="SSF52540">
    <property type="entry name" value="P-loop containing nucleoside triphosphate hydrolases"/>
    <property type="match status" value="1"/>
</dbReference>
<evidence type="ECO:0000256" key="1">
    <source>
        <dbReference type="ARBA" id="ARBA00004651"/>
    </source>
</evidence>
<dbReference type="InterPro" id="IPR050835">
    <property type="entry name" value="ABC_transporter_sub-D"/>
</dbReference>
<dbReference type="RefSeq" id="WP_047977116.1">
    <property type="nucleotide sequence ID" value="NZ_JWIZ01000041.1"/>
</dbReference>
<evidence type="ECO:0000256" key="3">
    <source>
        <dbReference type="ARBA" id="ARBA00022692"/>
    </source>
</evidence>
<organism evidence="11 12">
    <name type="scientific">Muribacter muris</name>
    <dbReference type="NCBI Taxonomy" id="67855"/>
    <lineage>
        <taxon>Bacteria</taxon>
        <taxon>Pseudomonadati</taxon>
        <taxon>Pseudomonadota</taxon>
        <taxon>Gammaproteobacteria</taxon>
        <taxon>Pasteurellales</taxon>
        <taxon>Pasteurellaceae</taxon>
        <taxon>Muribacter</taxon>
    </lineage>
</organism>
<evidence type="ECO:0000256" key="2">
    <source>
        <dbReference type="ARBA" id="ARBA00022448"/>
    </source>
</evidence>
<dbReference type="Pfam" id="PF06472">
    <property type="entry name" value="ABC_membrane_2"/>
    <property type="match status" value="1"/>
</dbReference>
<accession>A0A0J5P752</accession>
<dbReference type="InterPro" id="IPR027417">
    <property type="entry name" value="P-loop_NTPase"/>
</dbReference>
<dbReference type="PROSITE" id="PS50929">
    <property type="entry name" value="ABC_TM1F"/>
    <property type="match status" value="1"/>
</dbReference>
<dbReference type="PANTHER" id="PTHR11384">
    <property type="entry name" value="ATP-BINDING CASSETTE, SUB-FAMILY D MEMBER"/>
    <property type="match status" value="1"/>
</dbReference>
<keyword evidence="5 11" id="KW-0067">ATP-binding</keyword>
<evidence type="ECO:0000313" key="11">
    <source>
        <dbReference type="EMBL" id="KMK51284.1"/>
    </source>
</evidence>
<feature type="transmembrane region" description="Helical" evidence="8">
    <location>
        <begin position="96"/>
        <end position="121"/>
    </location>
</feature>
<feature type="domain" description="ABC transmembrane type-1" evidence="10">
    <location>
        <begin position="58"/>
        <end position="357"/>
    </location>
</feature>
<keyword evidence="6 8" id="KW-1133">Transmembrane helix</keyword>
<gene>
    <name evidence="11" type="ORF">RO21_07145</name>
</gene>
<dbReference type="InterPro" id="IPR011527">
    <property type="entry name" value="ABC1_TM_dom"/>
</dbReference>
<dbReference type="GO" id="GO:0016887">
    <property type="term" value="F:ATP hydrolysis activity"/>
    <property type="evidence" value="ECO:0007669"/>
    <property type="project" value="InterPro"/>
</dbReference>
<dbReference type="Pfam" id="PF00005">
    <property type="entry name" value="ABC_tran"/>
    <property type="match status" value="1"/>
</dbReference>
<name>A0A0J5P752_9PAST</name>
<dbReference type="PROSITE" id="PS00211">
    <property type="entry name" value="ABC_TRANSPORTER_1"/>
    <property type="match status" value="1"/>
</dbReference>
<dbReference type="InterPro" id="IPR036640">
    <property type="entry name" value="ABC1_TM_sf"/>
</dbReference>
<dbReference type="Proteomes" id="UP000036270">
    <property type="component" value="Unassembled WGS sequence"/>
</dbReference>
<evidence type="ECO:0000256" key="4">
    <source>
        <dbReference type="ARBA" id="ARBA00022741"/>
    </source>
</evidence>
<feature type="domain" description="ABC transporter" evidence="9">
    <location>
        <begin position="390"/>
        <end position="588"/>
    </location>
</feature>
<feature type="transmembrane region" description="Helical" evidence="8">
    <location>
        <begin position="214"/>
        <end position="237"/>
    </location>
</feature>
<reference evidence="11 12" key="1">
    <citation type="submission" date="2014-12" db="EMBL/GenBank/DDBJ databases">
        <title>Reclassification of Actinobacillus muris as Muribacter muris.</title>
        <authorList>
            <person name="Christensen H."/>
            <person name="Nicklas W."/>
            <person name="Bisgaard M."/>
        </authorList>
    </citation>
    <scope>NUCLEOTIDE SEQUENCE [LARGE SCALE GENOMIC DNA]</scope>
    <source>
        <strain evidence="11 12">Ackerman80-443D</strain>
    </source>
</reference>
<feature type="transmembrane region" description="Helical" evidence="8">
    <location>
        <begin position="58"/>
        <end position="76"/>
    </location>
</feature>
<evidence type="ECO:0000256" key="8">
    <source>
        <dbReference type="SAM" id="Phobius"/>
    </source>
</evidence>
<evidence type="ECO:0000256" key="6">
    <source>
        <dbReference type="ARBA" id="ARBA00022989"/>
    </source>
</evidence>
<dbReference type="CDD" id="cd03223">
    <property type="entry name" value="ABCD_peroxisomal_ALDP"/>
    <property type="match status" value="1"/>
</dbReference>
<dbReference type="InterPro" id="IPR003439">
    <property type="entry name" value="ABC_transporter-like_ATP-bd"/>
</dbReference>
<dbReference type="AlphaFoldDB" id="A0A0J5P752"/>
<comment type="caution">
    <text evidence="11">The sequence shown here is derived from an EMBL/GenBank/DDBJ whole genome shotgun (WGS) entry which is preliminary data.</text>
</comment>
<evidence type="ECO:0000259" key="10">
    <source>
        <dbReference type="PROSITE" id="PS50929"/>
    </source>
</evidence>
<keyword evidence="12" id="KW-1185">Reference proteome</keyword>
<evidence type="ECO:0000313" key="12">
    <source>
        <dbReference type="Proteomes" id="UP000036270"/>
    </source>
</evidence>